<name>A0AAJ1BVM1_9HYPH</name>
<organism evidence="1 2">
    <name type="scientific">Ciceribacter sichuanensis</name>
    <dbReference type="NCBI Taxonomy" id="2949647"/>
    <lineage>
        <taxon>Bacteria</taxon>
        <taxon>Pseudomonadati</taxon>
        <taxon>Pseudomonadota</taxon>
        <taxon>Alphaproteobacteria</taxon>
        <taxon>Hyphomicrobiales</taxon>
        <taxon>Rhizobiaceae</taxon>
        <taxon>Ciceribacter</taxon>
    </lineage>
</organism>
<reference evidence="1" key="1">
    <citation type="submission" date="2022-06" db="EMBL/GenBank/DDBJ databases">
        <authorList>
            <person name="Sun Q."/>
        </authorList>
    </citation>
    <scope>NUCLEOTIDE SEQUENCE</scope>
    <source>
        <strain evidence="1">S101</strain>
    </source>
</reference>
<gene>
    <name evidence="1" type="ORF">NBH21_09935</name>
</gene>
<evidence type="ECO:0000313" key="2">
    <source>
        <dbReference type="Proteomes" id="UP001155380"/>
    </source>
</evidence>
<proteinExistence type="predicted"/>
<dbReference type="AlphaFoldDB" id="A0AAJ1BVM1"/>
<accession>A0AAJ1BVM1</accession>
<dbReference type="RefSeq" id="WP_250915655.1">
    <property type="nucleotide sequence ID" value="NZ_JAMXLX010000002.1"/>
</dbReference>
<comment type="caution">
    <text evidence="1">The sequence shown here is derived from an EMBL/GenBank/DDBJ whole genome shotgun (WGS) entry which is preliminary data.</text>
</comment>
<sequence>MDDEFDSAMLVGLHKLASQNGDGLVSALHERLIDRQTQWAASAEIIPIPPLHKRKVKPIYLQSSWGDATIIEFPAPKWQRNAARQRG</sequence>
<evidence type="ECO:0000313" key="1">
    <source>
        <dbReference type="EMBL" id="MCO5957089.1"/>
    </source>
</evidence>
<protein>
    <submittedName>
        <fullName evidence="1">Uncharacterized protein</fullName>
    </submittedName>
</protein>
<dbReference type="Proteomes" id="UP001155380">
    <property type="component" value="Unassembled WGS sequence"/>
</dbReference>
<dbReference type="EMBL" id="JAMXLX010000002">
    <property type="protein sequence ID" value="MCO5957089.1"/>
    <property type="molecule type" value="Genomic_DNA"/>
</dbReference>